<dbReference type="RefSeq" id="WP_160767273.1">
    <property type="nucleotide sequence ID" value="NZ_JAUSWK010000001.1"/>
</dbReference>
<protein>
    <recommendedName>
        <fullName evidence="6">Lipoprotein</fullName>
    </recommendedName>
</protein>
<name>A0A6I4UBY0_9SPHN</name>
<evidence type="ECO:0000313" key="3">
    <source>
        <dbReference type="EMBL" id="MXP36440.1"/>
    </source>
</evidence>
<feature type="signal peptide" evidence="1">
    <location>
        <begin position="1"/>
        <end position="23"/>
    </location>
</feature>
<dbReference type="PROSITE" id="PS51257">
    <property type="entry name" value="PROKAR_LIPOPROTEIN"/>
    <property type="match status" value="1"/>
</dbReference>
<dbReference type="AlphaFoldDB" id="A0A6I4UBY0"/>
<feature type="chain" id="PRO_5026274585" description="Lipoprotein" evidence="1">
    <location>
        <begin position="24"/>
        <end position="142"/>
    </location>
</feature>
<keyword evidence="1" id="KW-0732">Signal</keyword>
<evidence type="ECO:0000256" key="1">
    <source>
        <dbReference type="SAM" id="SignalP"/>
    </source>
</evidence>
<dbReference type="Proteomes" id="UP000439914">
    <property type="component" value="Unassembled WGS sequence"/>
</dbReference>
<keyword evidence="5" id="KW-1185">Reference proteome</keyword>
<organism evidence="3 4">
    <name type="scientific">Qipengyuania citrea</name>
    <dbReference type="NCBI Taxonomy" id="225971"/>
    <lineage>
        <taxon>Bacteria</taxon>
        <taxon>Pseudomonadati</taxon>
        <taxon>Pseudomonadota</taxon>
        <taxon>Alphaproteobacteria</taxon>
        <taxon>Sphingomonadales</taxon>
        <taxon>Erythrobacteraceae</taxon>
        <taxon>Qipengyuania</taxon>
    </lineage>
</organism>
<evidence type="ECO:0000313" key="5">
    <source>
        <dbReference type="Proteomes" id="UP001238601"/>
    </source>
</evidence>
<proteinExistence type="predicted"/>
<accession>A0A6I4UBY0</accession>
<dbReference type="EMBL" id="JAUSWK010000001">
    <property type="protein sequence ID" value="MDQ0564531.1"/>
    <property type="molecule type" value="Genomic_DNA"/>
</dbReference>
<evidence type="ECO:0008006" key="6">
    <source>
        <dbReference type="Google" id="ProtNLM"/>
    </source>
</evidence>
<evidence type="ECO:0000313" key="4">
    <source>
        <dbReference type="Proteomes" id="UP000439914"/>
    </source>
</evidence>
<reference evidence="2 5" key="2">
    <citation type="submission" date="2023-07" db="EMBL/GenBank/DDBJ databases">
        <title>Genomic Encyclopedia of Type Strains, Phase IV (KMG-IV): sequencing the most valuable type-strain genomes for metagenomic binning, comparative biology and taxonomic classification.</title>
        <authorList>
            <person name="Goeker M."/>
        </authorList>
    </citation>
    <scope>NUCLEOTIDE SEQUENCE [LARGE SCALE GENOMIC DNA]</scope>
    <source>
        <strain evidence="2 5">DSM 14432</strain>
    </source>
</reference>
<dbReference type="GeneID" id="93684876"/>
<gene>
    <name evidence="3" type="ORF">GRI55_11740</name>
    <name evidence="2" type="ORF">QOZ97_000041</name>
</gene>
<dbReference type="Proteomes" id="UP001238601">
    <property type="component" value="Unassembled WGS sequence"/>
</dbReference>
<dbReference type="EMBL" id="WTYG01000003">
    <property type="protein sequence ID" value="MXP36440.1"/>
    <property type="molecule type" value="Genomic_DNA"/>
</dbReference>
<reference evidence="3 4" key="1">
    <citation type="submission" date="2019-12" db="EMBL/GenBank/DDBJ databases">
        <title>Genomic-based taxomic classification of the family Erythrobacteraceae.</title>
        <authorList>
            <person name="Xu L."/>
        </authorList>
    </citation>
    <scope>NUCLEOTIDE SEQUENCE [LARGE SCALE GENOMIC DNA]</scope>
    <source>
        <strain evidence="3 4">CGMCC 1.8703</strain>
    </source>
</reference>
<sequence>MIQSVLRASLASAATLMLTACSAATDVEKQQPSQAEFSAEDKRVAQALSIGRNVERADATPQYEAMLCNLALEAIGERLENTDLLTSEQIEVFEKAKAIYQNRAGVGLTTEEREKTRTDVEAAYPEAKDRARFAMGCLRDLV</sequence>
<comment type="caution">
    <text evidence="3">The sequence shown here is derived from an EMBL/GenBank/DDBJ whole genome shotgun (WGS) entry which is preliminary data.</text>
</comment>
<evidence type="ECO:0000313" key="2">
    <source>
        <dbReference type="EMBL" id="MDQ0564531.1"/>
    </source>
</evidence>